<protein>
    <submittedName>
        <fullName evidence="2">Uncharacterized protein</fullName>
    </submittedName>
</protein>
<reference evidence="2 3" key="1">
    <citation type="submission" date="2021-02" db="EMBL/GenBank/DDBJ databases">
        <title>Whole genome sequencing of Streptomyces actuosus VRA1.</title>
        <authorList>
            <person name="Sen G."/>
            <person name="Sen A."/>
        </authorList>
    </citation>
    <scope>NUCLEOTIDE SEQUENCE [LARGE SCALE GENOMIC DNA]</scope>
    <source>
        <strain evidence="2 3">VRA1</strain>
    </source>
</reference>
<proteinExistence type="predicted"/>
<evidence type="ECO:0000313" key="3">
    <source>
        <dbReference type="Proteomes" id="UP000788262"/>
    </source>
</evidence>
<dbReference type="RefSeq" id="WP_205380847.1">
    <property type="nucleotide sequence ID" value="NZ_JAFFZS010000001.1"/>
</dbReference>
<dbReference type="Proteomes" id="UP000788262">
    <property type="component" value="Unassembled WGS sequence"/>
</dbReference>
<name>A0ABS2VHQ0_STRAS</name>
<feature type="compositionally biased region" description="Basic and acidic residues" evidence="1">
    <location>
        <begin position="33"/>
        <end position="63"/>
    </location>
</feature>
<feature type="region of interest" description="Disordered" evidence="1">
    <location>
        <begin position="28"/>
        <end position="63"/>
    </location>
</feature>
<evidence type="ECO:0000256" key="1">
    <source>
        <dbReference type="SAM" id="MobiDB-lite"/>
    </source>
</evidence>
<comment type="caution">
    <text evidence="2">The sequence shown here is derived from an EMBL/GenBank/DDBJ whole genome shotgun (WGS) entry which is preliminary data.</text>
</comment>
<keyword evidence="3" id="KW-1185">Reference proteome</keyword>
<accession>A0ABS2VHQ0</accession>
<sequence length="63" mass="7140">MGWVAVSLLPLVSLLLLVADRIEDRLFPPPAAREQRGRDERRRLRPVRDRGARARGAQDRPAA</sequence>
<dbReference type="EMBL" id="JAFFZS010000001">
    <property type="protein sequence ID" value="MBN0042611.1"/>
    <property type="molecule type" value="Genomic_DNA"/>
</dbReference>
<organism evidence="2 3">
    <name type="scientific">Streptomyces actuosus</name>
    <dbReference type="NCBI Taxonomy" id="1885"/>
    <lineage>
        <taxon>Bacteria</taxon>
        <taxon>Bacillati</taxon>
        <taxon>Actinomycetota</taxon>
        <taxon>Actinomycetes</taxon>
        <taxon>Kitasatosporales</taxon>
        <taxon>Streptomycetaceae</taxon>
        <taxon>Streptomyces</taxon>
    </lineage>
</organism>
<gene>
    <name evidence="2" type="ORF">JS756_00485</name>
</gene>
<evidence type="ECO:0000313" key="2">
    <source>
        <dbReference type="EMBL" id="MBN0042611.1"/>
    </source>
</evidence>